<feature type="non-terminal residue" evidence="3">
    <location>
        <position position="1"/>
    </location>
</feature>
<organism evidence="3 4">
    <name type="scientific">Arthrobacter deserti</name>
    <dbReference type="NCBI Taxonomy" id="1742687"/>
    <lineage>
        <taxon>Bacteria</taxon>
        <taxon>Bacillati</taxon>
        <taxon>Actinomycetota</taxon>
        <taxon>Actinomycetes</taxon>
        <taxon>Micrococcales</taxon>
        <taxon>Micrococcaceae</taxon>
        <taxon>Arthrobacter</taxon>
    </lineage>
</organism>
<evidence type="ECO:0000313" key="3">
    <source>
        <dbReference type="EMBL" id="NKX49722.1"/>
    </source>
</evidence>
<reference evidence="3 4" key="1">
    <citation type="submission" date="2020-04" db="EMBL/GenBank/DDBJ databases">
        <authorList>
            <person name="Liu S."/>
        </authorList>
    </citation>
    <scope>NUCLEOTIDE SEQUENCE [LARGE SCALE GENOMIC DNA]</scope>
    <source>
        <strain evidence="3 4">CGMCC 1.15091</strain>
    </source>
</reference>
<dbReference type="SUPFAM" id="SSF53756">
    <property type="entry name" value="UDP-Glycosyltransferase/glycogen phosphorylase"/>
    <property type="match status" value="1"/>
</dbReference>
<accession>A0ABX1JK71</accession>
<gene>
    <name evidence="3" type="ORF">HER39_03855</name>
</gene>
<keyword evidence="4" id="KW-1185">Reference proteome</keyword>
<evidence type="ECO:0000256" key="1">
    <source>
        <dbReference type="ARBA" id="ARBA00022679"/>
    </source>
</evidence>
<sequence length="246" mass="26889">LLWRLYHKAYWPQRLLLNRADVVATVSATTRPLMQQAGLTRRPLRIVSNAWAPQGPPRDPDGPREKTLLYMGSFMPYKNVETLVGAMAQLPGYRLHLLSPVAQQRQRELAGRARDPGQLVFHGGVSEEEYRELLHSTTALVTLPKDEGYGLPLIEAMAAGTPVVASDIPIFREVCGGAALHVDPLDPPAFAAAVASLEDDARWRRAPADGVLRAAGYDWDTSAAQLLEAAEEALRLRAGTARRVAG</sequence>
<dbReference type="PANTHER" id="PTHR46401">
    <property type="entry name" value="GLYCOSYLTRANSFERASE WBBK-RELATED"/>
    <property type="match status" value="1"/>
</dbReference>
<evidence type="ECO:0000259" key="2">
    <source>
        <dbReference type="Pfam" id="PF00534"/>
    </source>
</evidence>
<dbReference type="Proteomes" id="UP000523795">
    <property type="component" value="Unassembled WGS sequence"/>
</dbReference>
<dbReference type="InterPro" id="IPR001296">
    <property type="entry name" value="Glyco_trans_1"/>
</dbReference>
<comment type="caution">
    <text evidence="3">The sequence shown here is derived from an EMBL/GenBank/DDBJ whole genome shotgun (WGS) entry which is preliminary data.</text>
</comment>
<protein>
    <submittedName>
        <fullName evidence="3">Glycosyltransferase family 4 protein</fullName>
    </submittedName>
</protein>
<evidence type="ECO:0000313" key="4">
    <source>
        <dbReference type="Proteomes" id="UP000523795"/>
    </source>
</evidence>
<feature type="domain" description="Glycosyl transferase family 1" evidence="2">
    <location>
        <begin position="64"/>
        <end position="202"/>
    </location>
</feature>
<name>A0ABX1JK71_9MICC</name>
<proteinExistence type="predicted"/>
<dbReference type="PANTHER" id="PTHR46401:SF2">
    <property type="entry name" value="GLYCOSYLTRANSFERASE WBBK-RELATED"/>
    <property type="match status" value="1"/>
</dbReference>
<dbReference type="Gene3D" id="3.40.50.2000">
    <property type="entry name" value="Glycogen Phosphorylase B"/>
    <property type="match status" value="2"/>
</dbReference>
<keyword evidence="1" id="KW-0808">Transferase</keyword>
<dbReference type="EMBL" id="JAAZSR010000033">
    <property type="protein sequence ID" value="NKX49722.1"/>
    <property type="molecule type" value="Genomic_DNA"/>
</dbReference>
<dbReference type="Pfam" id="PF00534">
    <property type="entry name" value="Glycos_transf_1"/>
    <property type="match status" value="1"/>
</dbReference>